<sequence length="438" mass="51842">MGKDTWGVMQDLFKQLFHSIDYCLLHNWEDISEKVSGDLDIVVHPRDLDTLKKKILVIPNAKLVNFILYESNCYYIALAVRNGDSIHFLIIDVATDYRWDGRVWFKAEELLLGRRNWKGFWVAAPEVEFKYLLTKKILKGDFPQRAAKRLQRLAKNLNKKADLLVEDLLGGHWAKQVIDLIRGGKWKVLEANLSKLKKVLKRRKLLRDPLDFLSYWFSELKRIYFRLRYPTGLWIAVLGPDGAGKSTLIEQLKDGLERPFRRTAVYHFSPGLFRRIHWRAPTSDPHSKPPYSVLVSLLKLVYYWLEFTLGYWLKIRIDLIRSTIVFFDRYYEDLLIDPKRYRYGGPFWWAKWLNHIIPAPDLWLVVDVPEKELMSRKRELSEEEAQRQRKEYKSFALRFSNAFLLNGKCQAVEVARQAQEVILNYLHERCLKRIGLTP</sequence>
<name>A0A660SH45_UNCW3</name>
<evidence type="ECO:0000259" key="1">
    <source>
        <dbReference type="Pfam" id="PF02223"/>
    </source>
</evidence>
<organism evidence="2 3">
    <name type="scientific">candidate division WOR-3 bacterium</name>
    <dbReference type="NCBI Taxonomy" id="2052148"/>
    <lineage>
        <taxon>Bacteria</taxon>
        <taxon>Bacteria division WOR-3</taxon>
    </lineage>
</organism>
<reference evidence="2 3" key="1">
    <citation type="submission" date="2018-06" db="EMBL/GenBank/DDBJ databases">
        <title>Extensive metabolic versatility and redundancy in microbially diverse, dynamic hydrothermal sediments.</title>
        <authorList>
            <person name="Dombrowski N."/>
            <person name="Teske A."/>
            <person name="Baker B.J."/>
        </authorList>
    </citation>
    <scope>NUCLEOTIDE SEQUENCE [LARGE SCALE GENOMIC DNA]</scope>
    <source>
        <strain evidence="2">B36_G15</strain>
    </source>
</reference>
<evidence type="ECO:0000313" key="3">
    <source>
        <dbReference type="Proteomes" id="UP000268469"/>
    </source>
</evidence>
<evidence type="ECO:0000313" key="2">
    <source>
        <dbReference type="EMBL" id="RKX69973.1"/>
    </source>
</evidence>
<dbReference type="SUPFAM" id="SSF52540">
    <property type="entry name" value="P-loop containing nucleoside triphosphate hydrolases"/>
    <property type="match status" value="2"/>
</dbReference>
<dbReference type="Proteomes" id="UP000268469">
    <property type="component" value="Unassembled WGS sequence"/>
</dbReference>
<dbReference type="EMBL" id="QNBE01000057">
    <property type="protein sequence ID" value="RKX69973.1"/>
    <property type="molecule type" value="Genomic_DNA"/>
</dbReference>
<dbReference type="Gene3D" id="3.40.50.300">
    <property type="entry name" value="P-loop containing nucleotide triphosphate hydrolases"/>
    <property type="match status" value="1"/>
</dbReference>
<dbReference type="InterPro" id="IPR027417">
    <property type="entry name" value="P-loop_NTPase"/>
</dbReference>
<dbReference type="AlphaFoldDB" id="A0A660SH45"/>
<dbReference type="InterPro" id="IPR039430">
    <property type="entry name" value="Thymidylate_kin-like_dom"/>
</dbReference>
<proteinExistence type="predicted"/>
<feature type="domain" description="Thymidylate kinase-like" evidence="1">
    <location>
        <begin position="239"/>
        <end position="418"/>
    </location>
</feature>
<comment type="caution">
    <text evidence="2">The sequence shown here is derived from an EMBL/GenBank/DDBJ whole genome shotgun (WGS) entry which is preliminary data.</text>
</comment>
<gene>
    <name evidence="2" type="ORF">DRP53_06535</name>
</gene>
<dbReference type="Pfam" id="PF02223">
    <property type="entry name" value="Thymidylate_kin"/>
    <property type="match status" value="1"/>
</dbReference>
<protein>
    <recommendedName>
        <fullName evidence="1">Thymidylate kinase-like domain-containing protein</fullName>
    </recommendedName>
</protein>
<accession>A0A660SH45</accession>